<reference evidence="13 14" key="1">
    <citation type="submission" date="2016-05" db="EMBL/GenBank/DDBJ databases">
        <title>A degradative enzymes factory behind the ericoid mycorrhizal symbiosis.</title>
        <authorList>
            <consortium name="DOE Joint Genome Institute"/>
            <person name="Martino E."/>
            <person name="Morin E."/>
            <person name="Grelet G."/>
            <person name="Kuo A."/>
            <person name="Kohler A."/>
            <person name="Daghino S."/>
            <person name="Barry K."/>
            <person name="Choi C."/>
            <person name="Cichocki N."/>
            <person name="Clum A."/>
            <person name="Copeland A."/>
            <person name="Hainaut M."/>
            <person name="Haridas S."/>
            <person name="Labutti K."/>
            <person name="Lindquist E."/>
            <person name="Lipzen A."/>
            <person name="Khouja H.-R."/>
            <person name="Murat C."/>
            <person name="Ohm R."/>
            <person name="Olson A."/>
            <person name="Spatafora J."/>
            <person name="Veneault-Fourrey C."/>
            <person name="Henrissat B."/>
            <person name="Grigoriev I."/>
            <person name="Martin F."/>
            <person name="Perotto S."/>
        </authorList>
    </citation>
    <scope>NUCLEOTIDE SEQUENCE [LARGE SCALE GENOMIC DNA]</scope>
    <source>
        <strain evidence="13 14">UAMH 7357</strain>
    </source>
</reference>
<evidence type="ECO:0000256" key="6">
    <source>
        <dbReference type="ARBA" id="ARBA00022839"/>
    </source>
</evidence>
<dbReference type="GO" id="GO:0005634">
    <property type="term" value="C:nucleus"/>
    <property type="evidence" value="ECO:0007669"/>
    <property type="project" value="UniProtKB-SubCell"/>
</dbReference>
<keyword evidence="4" id="KW-0227">DNA damage</keyword>
<keyword evidence="8" id="KW-0539">Nucleus</keyword>
<sequence length="584" mass="66043">MGLFVITSLTPFQRRKGRLPKHAFQKGDLSHVIDPSTSKLDPYSCSFQQRQSKKPIDLCRAKDRLQRTVGHSEPHRNMADASNEPSRKKRRLDSSISPPPLRRKIEVVDEAPKVIKSPFQLTRITDLPPASNVDTVTLKDILGDPLISECWEFNYLHDLDFLMEAFDEDIRDLVKVHVIHGFWKQEDANRRSLIDQAKKYPNITLRTAYMPEMFGTHHTKMLVLIRHDDRAQIIIHTANMIPFDWGNMAQAVWKSPLLPLATGSSTSLQTEQMGSGFKFKTDFLNYLRAYDSKRTVCKPLIEQLTKYDFSEIRAALVGSVPGRQDMETYSQTSWGWAGLKNVLKSVPVSGPEPDIVIQISSIATLGQNDKWLDKTLFNVLKTSKNLKSKPKFHIIFPTADEIRRSLNGYASGSAIHTKTQTAAQTKQLQYLKPMLYHWAGDGPQHASASSTATHDAGRKRAAPHIKTYIRFSDKTHSTIDWMLVTSANLSKQAWGEAQNAAGESRVSSYELGVLVWPELFGEKATMIPTFKADTPPLAGKGELVVGARMPYDLPFVPYAKEDEPWCATKAYQELDWMGRAYRLE</sequence>
<evidence type="ECO:0000256" key="4">
    <source>
        <dbReference type="ARBA" id="ARBA00022763"/>
    </source>
</evidence>
<dbReference type="GO" id="GO:0003690">
    <property type="term" value="F:double-stranded DNA binding"/>
    <property type="evidence" value="ECO:0007669"/>
    <property type="project" value="TreeGrafter"/>
</dbReference>
<dbReference type="CDD" id="cd09123">
    <property type="entry name" value="PLDc_Tdp1_2"/>
    <property type="match status" value="1"/>
</dbReference>
<evidence type="ECO:0000256" key="7">
    <source>
        <dbReference type="ARBA" id="ARBA00023204"/>
    </source>
</evidence>
<feature type="active site" description="Proton donor/acceptor" evidence="9">
    <location>
        <position position="464"/>
    </location>
</feature>
<dbReference type="FunFam" id="3.30.870.10:FF:000038">
    <property type="entry name" value="Probable tyrosyl-DNA phosphodiesterase"/>
    <property type="match status" value="1"/>
</dbReference>
<keyword evidence="5" id="KW-0378">Hydrolase</keyword>
<feature type="site" description="Interaction with DNA" evidence="11">
    <location>
        <position position="490"/>
    </location>
</feature>
<evidence type="ECO:0000256" key="12">
    <source>
        <dbReference type="SAM" id="MobiDB-lite"/>
    </source>
</evidence>
<gene>
    <name evidence="13" type="ORF">NA56DRAFT_67711</name>
</gene>
<dbReference type="GO" id="GO:0017005">
    <property type="term" value="F:3'-tyrosyl-DNA phosphodiesterase activity"/>
    <property type="evidence" value="ECO:0007669"/>
    <property type="project" value="TreeGrafter"/>
</dbReference>
<name>A0A2J6QAN4_9HELO</name>
<evidence type="ECO:0000256" key="9">
    <source>
        <dbReference type="PIRSR" id="PIRSR610347-1"/>
    </source>
</evidence>
<proteinExistence type="inferred from homology"/>
<evidence type="ECO:0000256" key="2">
    <source>
        <dbReference type="ARBA" id="ARBA00010205"/>
    </source>
</evidence>
<dbReference type="CDD" id="cd09194">
    <property type="entry name" value="PLDc_yTdp1_1"/>
    <property type="match status" value="1"/>
</dbReference>
<feature type="binding site" evidence="10">
    <location>
        <position position="466"/>
    </location>
    <ligand>
        <name>substrate</name>
    </ligand>
</feature>
<dbReference type="GO" id="GO:0003697">
    <property type="term" value="F:single-stranded DNA binding"/>
    <property type="evidence" value="ECO:0007669"/>
    <property type="project" value="TreeGrafter"/>
</dbReference>
<protein>
    <submittedName>
        <fullName evidence="13">Tyrosyl-DNA phosphodiesterase</fullName>
    </submittedName>
</protein>
<comment type="subcellular location">
    <subcellularLocation>
        <location evidence="1">Nucleus</location>
    </subcellularLocation>
</comment>
<dbReference type="OrthoDB" id="47785at2759"/>
<accession>A0A2J6QAN4</accession>
<dbReference type="SUPFAM" id="SSF56024">
    <property type="entry name" value="Phospholipase D/nuclease"/>
    <property type="match status" value="2"/>
</dbReference>
<evidence type="ECO:0000313" key="13">
    <source>
        <dbReference type="EMBL" id="PMD23334.1"/>
    </source>
</evidence>
<dbReference type="PANTHER" id="PTHR12415">
    <property type="entry name" value="TYROSYL-DNA PHOSPHODIESTERASE 1"/>
    <property type="match status" value="1"/>
</dbReference>
<keyword evidence="3" id="KW-0540">Nuclease</keyword>
<keyword evidence="6" id="KW-0269">Exonuclease</keyword>
<feature type="binding site" evidence="10">
    <location>
        <position position="220"/>
    </location>
    <ligand>
        <name>substrate</name>
    </ligand>
</feature>
<dbReference type="STRING" id="1745343.A0A2J6QAN4"/>
<dbReference type="Gene3D" id="3.30.870.10">
    <property type="entry name" value="Endonuclease Chain A"/>
    <property type="match status" value="2"/>
</dbReference>
<feature type="active site" description="Nucleophile" evidence="9">
    <location>
        <position position="218"/>
    </location>
</feature>
<evidence type="ECO:0000256" key="8">
    <source>
        <dbReference type="ARBA" id="ARBA00023242"/>
    </source>
</evidence>
<keyword evidence="14" id="KW-1185">Reference proteome</keyword>
<dbReference type="PANTHER" id="PTHR12415:SF0">
    <property type="entry name" value="TYROSYL-DNA PHOSPHODIESTERASE 1"/>
    <property type="match status" value="1"/>
</dbReference>
<dbReference type="InterPro" id="IPR010347">
    <property type="entry name" value="Tdp1"/>
</dbReference>
<evidence type="ECO:0000256" key="11">
    <source>
        <dbReference type="PIRSR" id="PIRSR610347-3"/>
    </source>
</evidence>
<evidence type="ECO:0000256" key="10">
    <source>
        <dbReference type="PIRSR" id="PIRSR610347-2"/>
    </source>
</evidence>
<organism evidence="13 14">
    <name type="scientific">Hyaloscypha hepaticicola</name>
    <dbReference type="NCBI Taxonomy" id="2082293"/>
    <lineage>
        <taxon>Eukaryota</taxon>
        <taxon>Fungi</taxon>
        <taxon>Dikarya</taxon>
        <taxon>Ascomycota</taxon>
        <taxon>Pezizomycotina</taxon>
        <taxon>Leotiomycetes</taxon>
        <taxon>Helotiales</taxon>
        <taxon>Hyaloscyphaceae</taxon>
        <taxon>Hyaloscypha</taxon>
    </lineage>
</organism>
<dbReference type="Pfam" id="PF06087">
    <property type="entry name" value="Tyr-DNA_phospho"/>
    <property type="match status" value="1"/>
</dbReference>
<evidence type="ECO:0000256" key="3">
    <source>
        <dbReference type="ARBA" id="ARBA00022722"/>
    </source>
</evidence>
<dbReference type="GO" id="GO:0004527">
    <property type="term" value="F:exonuclease activity"/>
    <property type="evidence" value="ECO:0007669"/>
    <property type="project" value="UniProtKB-KW"/>
</dbReference>
<evidence type="ECO:0000256" key="5">
    <source>
        <dbReference type="ARBA" id="ARBA00022801"/>
    </source>
</evidence>
<dbReference type="EMBL" id="KZ613475">
    <property type="protein sequence ID" value="PMD23334.1"/>
    <property type="molecule type" value="Genomic_DNA"/>
</dbReference>
<dbReference type="Proteomes" id="UP000235672">
    <property type="component" value="Unassembled WGS sequence"/>
</dbReference>
<feature type="compositionally biased region" description="Basic and acidic residues" evidence="12">
    <location>
        <begin position="66"/>
        <end position="78"/>
    </location>
</feature>
<evidence type="ECO:0000313" key="14">
    <source>
        <dbReference type="Proteomes" id="UP000235672"/>
    </source>
</evidence>
<keyword evidence="7" id="KW-0234">DNA repair</keyword>
<comment type="similarity">
    <text evidence="2">Belongs to the tyrosyl-DNA phosphodiesterase family.</text>
</comment>
<evidence type="ECO:0000256" key="1">
    <source>
        <dbReference type="ARBA" id="ARBA00004123"/>
    </source>
</evidence>
<dbReference type="GO" id="GO:0006281">
    <property type="term" value="P:DNA repair"/>
    <property type="evidence" value="ECO:0007669"/>
    <property type="project" value="UniProtKB-KW"/>
</dbReference>
<dbReference type="AlphaFoldDB" id="A0A2J6QAN4"/>
<feature type="region of interest" description="Disordered" evidence="12">
    <location>
        <begin position="66"/>
        <end position="101"/>
    </location>
</feature>